<dbReference type="GO" id="GO:0000287">
    <property type="term" value="F:magnesium ion binding"/>
    <property type="evidence" value="ECO:0007669"/>
    <property type="project" value="InterPro"/>
</dbReference>
<evidence type="ECO:0000256" key="1">
    <source>
        <dbReference type="ARBA" id="ARBA00007812"/>
    </source>
</evidence>
<gene>
    <name evidence="7" type="ORF">EJP82_03765</name>
</gene>
<dbReference type="SUPFAM" id="SSF52518">
    <property type="entry name" value="Thiamin diphosphate-binding fold (THDP-binding)"/>
    <property type="match status" value="2"/>
</dbReference>
<dbReference type="EMBL" id="RZNY01000002">
    <property type="protein sequence ID" value="RUT48258.1"/>
    <property type="molecule type" value="Genomic_DNA"/>
</dbReference>
<dbReference type="InterPro" id="IPR029035">
    <property type="entry name" value="DHS-like_NAD/FAD-binding_dom"/>
</dbReference>
<dbReference type="Pfam" id="PF00205">
    <property type="entry name" value="TPP_enzyme_M"/>
    <property type="match status" value="1"/>
</dbReference>
<dbReference type="Pfam" id="PF02776">
    <property type="entry name" value="TPP_enzyme_N"/>
    <property type="match status" value="1"/>
</dbReference>
<dbReference type="InterPro" id="IPR012000">
    <property type="entry name" value="Thiamin_PyroP_enz_cen_dom"/>
</dbReference>
<dbReference type="GO" id="GO:0050660">
    <property type="term" value="F:flavin adenine dinucleotide binding"/>
    <property type="evidence" value="ECO:0007669"/>
    <property type="project" value="TreeGrafter"/>
</dbReference>
<dbReference type="GO" id="GO:0003984">
    <property type="term" value="F:acetolactate synthase activity"/>
    <property type="evidence" value="ECO:0007669"/>
    <property type="project" value="TreeGrafter"/>
</dbReference>
<comment type="similarity">
    <text evidence="1 3">Belongs to the TPP enzyme family.</text>
</comment>
<dbReference type="InterPro" id="IPR012001">
    <property type="entry name" value="Thiamin_PyroP_enz_TPP-bd_dom"/>
</dbReference>
<comment type="caution">
    <text evidence="7">The sequence shown here is derived from an EMBL/GenBank/DDBJ whole genome shotgun (WGS) entry which is preliminary data.</text>
</comment>
<evidence type="ECO:0000313" key="8">
    <source>
        <dbReference type="Proteomes" id="UP000279446"/>
    </source>
</evidence>
<dbReference type="CDD" id="cd07035">
    <property type="entry name" value="TPP_PYR_POX_like"/>
    <property type="match status" value="1"/>
</dbReference>
<keyword evidence="8" id="KW-1185">Reference proteome</keyword>
<accession>A0A3S1BS78</accession>
<dbReference type="PANTHER" id="PTHR18968:SF142">
    <property type="entry name" value="ACETOLACTATE SYNTHASE"/>
    <property type="match status" value="1"/>
</dbReference>
<dbReference type="Gene3D" id="3.40.50.1220">
    <property type="entry name" value="TPP-binding domain"/>
    <property type="match status" value="1"/>
</dbReference>
<dbReference type="RefSeq" id="WP_127190679.1">
    <property type="nucleotide sequence ID" value="NZ_RZNY01000002.1"/>
</dbReference>
<evidence type="ECO:0000259" key="4">
    <source>
        <dbReference type="Pfam" id="PF00205"/>
    </source>
</evidence>
<dbReference type="Gene3D" id="3.40.50.970">
    <property type="match status" value="2"/>
</dbReference>
<name>A0A3S1BS78_9BACL</name>
<proteinExistence type="inferred from homology"/>
<dbReference type="InterPro" id="IPR011766">
    <property type="entry name" value="TPP_enzyme_TPP-bd"/>
</dbReference>
<evidence type="ECO:0000259" key="6">
    <source>
        <dbReference type="Pfam" id="PF02776"/>
    </source>
</evidence>
<dbReference type="GO" id="GO:0030976">
    <property type="term" value="F:thiamine pyrophosphate binding"/>
    <property type="evidence" value="ECO:0007669"/>
    <property type="project" value="InterPro"/>
</dbReference>
<evidence type="ECO:0000259" key="5">
    <source>
        <dbReference type="Pfam" id="PF02775"/>
    </source>
</evidence>
<dbReference type="GO" id="GO:0009097">
    <property type="term" value="P:isoleucine biosynthetic process"/>
    <property type="evidence" value="ECO:0007669"/>
    <property type="project" value="TreeGrafter"/>
</dbReference>
<feature type="domain" description="Thiamine pyrophosphate enzyme central" evidence="4">
    <location>
        <begin position="198"/>
        <end position="334"/>
    </location>
</feature>
<dbReference type="GO" id="GO:0009099">
    <property type="term" value="P:L-valine biosynthetic process"/>
    <property type="evidence" value="ECO:0007669"/>
    <property type="project" value="TreeGrafter"/>
</dbReference>
<dbReference type="SUPFAM" id="SSF52467">
    <property type="entry name" value="DHS-like NAD/FAD-binding domain"/>
    <property type="match status" value="1"/>
</dbReference>
<dbReference type="InterPro" id="IPR045229">
    <property type="entry name" value="TPP_enz"/>
</dbReference>
<dbReference type="InterPro" id="IPR029061">
    <property type="entry name" value="THDP-binding"/>
</dbReference>
<dbReference type="GO" id="GO:0005948">
    <property type="term" value="C:acetolactate synthase complex"/>
    <property type="evidence" value="ECO:0007669"/>
    <property type="project" value="TreeGrafter"/>
</dbReference>
<organism evidence="7 8">
    <name type="scientific">Paenibacillus anaericanus</name>
    <dbReference type="NCBI Taxonomy" id="170367"/>
    <lineage>
        <taxon>Bacteria</taxon>
        <taxon>Bacillati</taxon>
        <taxon>Bacillota</taxon>
        <taxon>Bacilli</taxon>
        <taxon>Bacillales</taxon>
        <taxon>Paenibacillaceae</taxon>
        <taxon>Paenibacillus</taxon>
    </lineage>
</organism>
<evidence type="ECO:0000256" key="3">
    <source>
        <dbReference type="RuleBase" id="RU362132"/>
    </source>
</evidence>
<dbReference type="PANTHER" id="PTHR18968">
    <property type="entry name" value="THIAMINE PYROPHOSPHATE ENZYMES"/>
    <property type="match status" value="1"/>
</dbReference>
<dbReference type="FunFam" id="3.40.50.970:FF:000007">
    <property type="entry name" value="Acetolactate synthase"/>
    <property type="match status" value="1"/>
</dbReference>
<dbReference type="OrthoDB" id="4494979at2"/>
<evidence type="ECO:0000256" key="2">
    <source>
        <dbReference type="ARBA" id="ARBA00023052"/>
    </source>
</evidence>
<dbReference type="Proteomes" id="UP000279446">
    <property type="component" value="Unassembled WGS sequence"/>
</dbReference>
<keyword evidence="2 3" id="KW-0786">Thiamine pyrophosphate</keyword>
<sequence>MEMRVADYVTNALYEAGGENVFLVTGGMIMHLTDALYQHKGQTYTCCHHEQAAAMAAEAYGRYTGNLGVAYVTAGPGALNTITGVAGAYIDSSPSIIVAGNSKVSLAKIKGPRQFPLQGFDSLPIFNHITKYAVMLDDISKVKYEVQKCIHIAKSPRVGPVYLEIPVDVQGASFDPDLYEDFVPSETIQHKHISNEEIATIIEAFKACKRPCLLIGAGVRMAGATQSLYDFMKKMNMPVLTSRLGMDLIDHSDPLFVGRPGTYGDRAANFTIQNCDLLVNVGCRLGIGLIGYDYEEFAKKAKKIIVDIDERELSKPSIIPDIRIQEDAKRFFEAMNTALQDHSFHFSEWVNQTQSWKLRYPVDLPEYNDDSLGINSYRFMTRFSEKVNKDASFVVDTGSCFHVHAQAFKVKIGQRHIITGGLSTMGYTPAAVGVSVARNNREVYCVTGDGSFQMNLQELQTINHNKLPVKFILFNNNGYLLIRHTQINFMEGRMIGESAESGLSFASFAKIADTFGLGYIKISNLDEMDQKINELIDYKGSMICEVITPPEQLLIPRVASRKLEDGTMQSMAYDDMYPFLSRDEYAGNCLD</sequence>
<dbReference type="AlphaFoldDB" id="A0A3S1BS78"/>
<dbReference type="Pfam" id="PF02775">
    <property type="entry name" value="TPP_enzyme_C"/>
    <property type="match status" value="1"/>
</dbReference>
<feature type="domain" description="Thiamine pyrophosphate enzyme N-terminal TPP-binding" evidence="6">
    <location>
        <begin position="3"/>
        <end position="110"/>
    </location>
</feature>
<feature type="domain" description="Thiamine pyrophosphate enzyme TPP-binding" evidence="5">
    <location>
        <begin position="396"/>
        <end position="546"/>
    </location>
</feature>
<evidence type="ECO:0000313" key="7">
    <source>
        <dbReference type="EMBL" id="RUT48258.1"/>
    </source>
</evidence>
<reference evidence="7 8" key="1">
    <citation type="submission" date="2018-12" db="EMBL/GenBank/DDBJ databases">
        <authorList>
            <person name="Sun L."/>
            <person name="Chen Z."/>
        </authorList>
    </citation>
    <scope>NUCLEOTIDE SEQUENCE [LARGE SCALE GENOMIC DNA]</scope>
    <source>
        <strain evidence="7 8">DSM 15890</strain>
    </source>
</reference>
<protein>
    <submittedName>
        <fullName evidence="7">Thiamine pyrophosphate-binding protein</fullName>
    </submittedName>
</protein>